<dbReference type="GO" id="GO:0016853">
    <property type="term" value="F:isomerase activity"/>
    <property type="evidence" value="ECO:0007669"/>
    <property type="project" value="UniProtKB-KW"/>
</dbReference>
<dbReference type="Gene3D" id="3.20.20.150">
    <property type="entry name" value="Divalent-metal-dependent TIM barrel enzymes"/>
    <property type="match status" value="1"/>
</dbReference>
<proteinExistence type="predicted"/>
<name>A0A1H4NH62_STRMJ</name>
<sequence>MKGRKIPTYRTTPIKGARMKLAFSTLGVPGMPMPDVARLAAGAGYHGVELRAHPEEPVHPGIGADERARVVAEFRDAGIEILTVAGYVRAAQAGPDEPVLAGLRELLELAHDLGARHVRVFPGGGEQSPEEADATAARRLAAAAPRAADLDVRLLLETHDSHRTGADAARVLGLVGHGSVGAIWDVMHTWLGGEDPATSYPALFPHLGYVQVKDIASADDTTPLPLGEGVLPLTECVELLSREGWDGWLCWEYEKRWYPQAREFPELLAPGREHLLRLLTDAA</sequence>
<dbReference type="Pfam" id="PF01261">
    <property type="entry name" value="AP_endonuc_2"/>
    <property type="match status" value="1"/>
</dbReference>
<evidence type="ECO:0000259" key="1">
    <source>
        <dbReference type="Pfam" id="PF01261"/>
    </source>
</evidence>
<keyword evidence="2" id="KW-0413">Isomerase</keyword>
<evidence type="ECO:0000313" key="2">
    <source>
        <dbReference type="EMBL" id="SEB94526.1"/>
    </source>
</evidence>
<dbReference type="AlphaFoldDB" id="A0A1H4NH62"/>
<evidence type="ECO:0000313" key="3">
    <source>
        <dbReference type="Proteomes" id="UP000198609"/>
    </source>
</evidence>
<dbReference type="InterPro" id="IPR013022">
    <property type="entry name" value="Xyl_isomerase-like_TIM-brl"/>
</dbReference>
<dbReference type="InterPro" id="IPR050312">
    <property type="entry name" value="IolE/XylAMocC-like"/>
</dbReference>
<organism evidence="2 3">
    <name type="scientific">Streptomyces melanosporofaciens</name>
    <dbReference type="NCBI Taxonomy" id="67327"/>
    <lineage>
        <taxon>Bacteria</taxon>
        <taxon>Bacillati</taxon>
        <taxon>Actinomycetota</taxon>
        <taxon>Actinomycetes</taxon>
        <taxon>Kitasatosporales</taxon>
        <taxon>Streptomycetaceae</taxon>
        <taxon>Streptomyces</taxon>
        <taxon>Streptomyces violaceusniger group</taxon>
    </lineage>
</organism>
<protein>
    <submittedName>
        <fullName evidence="2">Sugar phosphate isomerase/epimerase</fullName>
    </submittedName>
</protein>
<feature type="domain" description="Xylose isomerase-like TIM barrel" evidence="1">
    <location>
        <begin position="38"/>
        <end position="264"/>
    </location>
</feature>
<keyword evidence="3" id="KW-1185">Reference proteome</keyword>
<dbReference type="EMBL" id="FNST01000002">
    <property type="protein sequence ID" value="SEB94526.1"/>
    <property type="molecule type" value="Genomic_DNA"/>
</dbReference>
<dbReference type="PANTHER" id="PTHR12110">
    <property type="entry name" value="HYDROXYPYRUVATE ISOMERASE"/>
    <property type="match status" value="1"/>
</dbReference>
<dbReference type="SUPFAM" id="SSF51658">
    <property type="entry name" value="Xylose isomerase-like"/>
    <property type="match status" value="1"/>
</dbReference>
<gene>
    <name evidence="2" type="ORF">SAMN04490356_2306</name>
</gene>
<reference evidence="3" key="1">
    <citation type="submission" date="2016-10" db="EMBL/GenBank/DDBJ databases">
        <authorList>
            <person name="Varghese N."/>
            <person name="Submissions S."/>
        </authorList>
    </citation>
    <scope>NUCLEOTIDE SEQUENCE [LARGE SCALE GENOMIC DNA]</scope>
    <source>
        <strain evidence="3">DSM 40318</strain>
    </source>
</reference>
<accession>A0A1H4NH62</accession>
<dbReference type="Proteomes" id="UP000198609">
    <property type="component" value="Unassembled WGS sequence"/>
</dbReference>
<dbReference type="InterPro" id="IPR036237">
    <property type="entry name" value="Xyl_isomerase-like_sf"/>
</dbReference>